<evidence type="ECO:0000259" key="4">
    <source>
        <dbReference type="Pfam" id="PF02514"/>
    </source>
</evidence>
<dbReference type="PANTHER" id="PTHR44119:SF4">
    <property type="entry name" value="AEROBIC COBALTOCHELATASE SUBUNIT COBN"/>
    <property type="match status" value="1"/>
</dbReference>
<feature type="region of interest" description="Disordered" evidence="1">
    <location>
        <begin position="1490"/>
        <end position="1512"/>
    </location>
</feature>
<keyword evidence="2" id="KW-0812">Transmembrane</keyword>
<sequence>MARFMFSKPNSFYTLFAFLFMASFSGFSLSAAETKMLALVSDRSAASMVTGAHQFLSTSKESTTSIASELAKAELTRPVKSNITIRSVSQLNQLSNSELQQLIIQHQGIIVAGVFGESVERLLAMQYPTTQTRLILSSDRRLMALHQDVQGGKAANLSSKQLQQLMTRFDKNDYLNELANQQKQWPQFSYWLQARGYWQNRGKENLGELFHWLQTISASQATELNQAGIIIPLQPIRFYWQEQLISLAALKNNLVQTNAVINGADANKATKPIVFIVDHDTGDQPGQWQLHQQLCQQQWQCVSVLAGWGVPSEQAIEDILDLTSNLHLNLTSTSTSTSASTSQPFAIIALQDFVIGGGEGRESVTEKFKALNVPIFKGIRVTELSELAYQLSPTGLPSDSVHYRVAMPELQGVSQPHVLALASNSKIDSATGARLSISQVLTDEVARLQARVDGWLALKTKANSDKKIAIVYYNHPPGRHNIGADNLDVQQSLWQILKKLKAEGYYLGPESEFPKSADELLDILQLKAVNLPQDAGELAKMSSLINAMSASDYQAYFDTLPTMVQAEMIDGPLGYLDARVRFYLAGQGQTQLAQLPAIERKAVLEALLDNVENTSVDLHHALDGIRHKGRIRALDLLEQLTQEYRDIIALSLANNAISASHWQNAESLKTALIDMQIEGIRGWGKVPGNTMVWNNEILLPGVQFGNIFLGPQPPRGWELNEELLHANMTFPPPHQYLAFYYYLRDVFKANAIVHLGRHSTYEFLPKRAVGLSASDYPSLIIESVPSIYPYIVDGVGEGIQAKRRGIAVMLDHLTPPLATTELYDGLLQLRQLIESAEAASNQDTKKKAIKALRHKIEVLNLTDELVASMDEELQVRGIGFGEVDDDFLLHEVGHYLTHLQEDFMPLGLHVYGKGWNQEAIDTMMESIEKGELDFDDLVSEEQTRNIIQQNLIISPSSEMSALLNALNGGFIAPGKGNDPIRTPDALPTGRNFYALDGSLIPSQLGFNTGQQLASKARAENPIIDKNHKEAVILWASDAVRDEGAMIAFGMDMLGVKPVWNRRGILKSLELIPLDETRSERRDIVFTTSGLFRDLYAQQLAWLDRSVLLALAASKNVIERDHPALIPALYAALKPIEAMLEQQTITLDESLTTNMVASNWLREAQALLRANKDISPEVLGRQASYRIFGTAPGAYGAGINRLAERSGAWQERKQLGEAYIKRMSHAYGVPSDDVEMGSNVQSLFRQQLAHVNSTYLGRASNLYGLIDNNDAYDYLGGLNLAIETITGEQPESFVISHANNKQLSIDPLQLALLSELRGRFLNRQWIQPLMKQGYAGARTMGNEFIENLWGWQATSPEIIKSWVWEDLKAVYIDDSLDIGLDEFLQENHNVHVQSNILAIMLVAIEKGFWQASEQTQTELAEKFAKNIVENGIPGSGHTHANHPIYNFITPMLSAELNNQLAEVLAAANHTPTGDSGSGVKHIQEISTELEQAEAKQAKQENEQSEQSSEQQAEQQSAQEKQYLLIGVIVVIVLIVLSGYIRSRRQLAQLNQLSQPSSAQSNKSEF</sequence>
<dbReference type="EMBL" id="PJAI02000007">
    <property type="protein sequence ID" value="TYK65977.1"/>
    <property type="molecule type" value="Genomic_DNA"/>
</dbReference>
<evidence type="ECO:0000256" key="2">
    <source>
        <dbReference type="SAM" id="Phobius"/>
    </source>
</evidence>
<feature type="domain" description="CobN/magnesium chelatase" evidence="4">
    <location>
        <begin position="196"/>
        <end position="570"/>
    </location>
</feature>
<keyword evidence="3" id="KW-0732">Signal</keyword>
<keyword evidence="2" id="KW-0472">Membrane</keyword>
<comment type="caution">
    <text evidence="5">The sequence shown here is derived from an EMBL/GenBank/DDBJ whole genome shotgun (WGS) entry which is preliminary data.</text>
</comment>
<evidence type="ECO:0000256" key="1">
    <source>
        <dbReference type="SAM" id="MobiDB-lite"/>
    </source>
</evidence>
<feature type="signal peptide" evidence="3">
    <location>
        <begin position="1"/>
        <end position="31"/>
    </location>
</feature>
<reference evidence="5 6" key="1">
    <citation type="submission" date="2019-08" db="EMBL/GenBank/DDBJ databases">
        <title>Microbe sample from Colwellia echini.</title>
        <authorList>
            <person name="Christiansen L."/>
            <person name="Pathiraja D."/>
            <person name="Schultz-Johansen M."/>
            <person name="Choi I.-G."/>
            <person name="Stougaard P."/>
        </authorList>
    </citation>
    <scope>NUCLEOTIDE SEQUENCE [LARGE SCALE GENOMIC DNA]</scope>
    <source>
        <strain evidence="5 6">A3</strain>
    </source>
</reference>
<feature type="domain" description="CobN/magnesium chelatase" evidence="4">
    <location>
        <begin position="943"/>
        <end position="1414"/>
    </location>
</feature>
<feature type="chain" id="PRO_5046603622" evidence="3">
    <location>
        <begin position="32"/>
        <end position="1564"/>
    </location>
</feature>
<feature type="domain" description="CobN/magnesium chelatase" evidence="4">
    <location>
        <begin position="660"/>
        <end position="928"/>
    </location>
</feature>
<proteinExistence type="predicted"/>
<keyword evidence="6" id="KW-1185">Reference proteome</keyword>
<dbReference type="CDD" id="cd10150">
    <property type="entry name" value="CobN_like"/>
    <property type="match status" value="1"/>
</dbReference>
<dbReference type="RefSeq" id="WP_101342937.1">
    <property type="nucleotide sequence ID" value="NZ_PJAI02000007.1"/>
</dbReference>
<keyword evidence="2" id="KW-1133">Transmembrane helix</keyword>
<feature type="compositionally biased region" description="Basic and acidic residues" evidence="1">
    <location>
        <begin position="1491"/>
        <end position="1500"/>
    </location>
</feature>
<gene>
    <name evidence="5" type="ORF">CWS31_008510</name>
</gene>
<dbReference type="Pfam" id="PF02514">
    <property type="entry name" value="CobN-Mg_chel"/>
    <property type="match status" value="3"/>
</dbReference>
<evidence type="ECO:0000256" key="3">
    <source>
        <dbReference type="SAM" id="SignalP"/>
    </source>
</evidence>
<organism evidence="5 6">
    <name type="scientific">Colwellia echini</name>
    <dbReference type="NCBI Taxonomy" id="1982103"/>
    <lineage>
        <taxon>Bacteria</taxon>
        <taxon>Pseudomonadati</taxon>
        <taxon>Pseudomonadota</taxon>
        <taxon>Gammaproteobacteria</taxon>
        <taxon>Alteromonadales</taxon>
        <taxon>Colwelliaceae</taxon>
        <taxon>Colwellia</taxon>
    </lineage>
</organism>
<evidence type="ECO:0000313" key="5">
    <source>
        <dbReference type="EMBL" id="TYK65977.1"/>
    </source>
</evidence>
<dbReference type="InterPro" id="IPR003672">
    <property type="entry name" value="CobN/Mg_chltase"/>
</dbReference>
<dbReference type="PANTHER" id="PTHR44119">
    <property type="entry name" value="MAGNESIUM-CHELATASE SUBUNIT CHLH, CHLOROPLASTIC"/>
    <property type="match status" value="1"/>
</dbReference>
<feature type="compositionally biased region" description="Low complexity" evidence="1">
    <location>
        <begin position="1503"/>
        <end position="1512"/>
    </location>
</feature>
<accession>A0ABY3MY96</accession>
<evidence type="ECO:0000313" key="6">
    <source>
        <dbReference type="Proteomes" id="UP000815846"/>
    </source>
</evidence>
<feature type="transmembrane region" description="Helical" evidence="2">
    <location>
        <begin position="1521"/>
        <end position="1539"/>
    </location>
</feature>
<protein>
    <submittedName>
        <fullName evidence="5">Cobaltochelatase subunit CobN</fullName>
    </submittedName>
</protein>
<name>A0ABY3MY96_9GAMM</name>
<dbReference type="Proteomes" id="UP000815846">
    <property type="component" value="Unassembled WGS sequence"/>
</dbReference>